<protein>
    <submittedName>
        <fullName evidence="10">Succinate dehydrogenase subunit 3</fullName>
    </submittedName>
</protein>
<dbReference type="AlphaFoldDB" id="A0A345UBP2"/>
<evidence type="ECO:0000313" key="10">
    <source>
        <dbReference type="EMBL" id="AXI97878.1"/>
    </source>
</evidence>
<keyword evidence="3 9" id="KW-0812">Transmembrane</keyword>
<proteinExistence type="predicted"/>
<accession>A0A345UBP2</accession>
<keyword evidence="5 9" id="KW-1133">Transmembrane helix</keyword>
<geneLocation type="mitochondrion" evidence="10"/>
<reference evidence="10" key="1">
    <citation type="submission" date="2018-05" db="EMBL/GenBank/DDBJ databases">
        <title>Organellar genomes of Gracilariaceae.</title>
        <authorList>
            <person name="Iha C."/>
            <person name="Oliveira M.C."/>
        </authorList>
    </citation>
    <scope>NUCLEOTIDE SEQUENCE</scope>
</reference>
<dbReference type="GO" id="GO:0016020">
    <property type="term" value="C:membrane"/>
    <property type="evidence" value="ECO:0007669"/>
    <property type="project" value="UniProtKB-SubCell"/>
</dbReference>
<comment type="cofactor">
    <cofactor evidence="8">
        <name>heme</name>
        <dbReference type="ChEBI" id="CHEBI:30413"/>
    </cofactor>
    <text evidence="8">The heme is bound between the two transmembrane subunits.</text>
</comment>
<evidence type="ECO:0000256" key="8">
    <source>
        <dbReference type="PIRSR" id="PIRSR000178-1"/>
    </source>
</evidence>
<gene>
    <name evidence="10" type="primary">sdh3</name>
</gene>
<feature type="transmembrane region" description="Helical" evidence="9">
    <location>
        <begin position="23"/>
        <end position="47"/>
    </location>
</feature>
<evidence type="ECO:0000256" key="6">
    <source>
        <dbReference type="ARBA" id="ARBA00023004"/>
    </source>
</evidence>
<dbReference type="PANTHER" id="PTHR10978:SF5">
    <property type="entry name" value="SUCCINATE DEHYDROGENASE CYTOCHROME B560 SUBUNIT, MITOCHONDRIAL"/>
    <property type="match status" value="1"/>
</dbReference>
<evidence type="ECO:0000256" key="5">
    <source>
        <dbReference type="ARBA" id="ARBA00022989"/>
    </source>
</evidence>
<dbReference type="PANTHER" id="PTHR10978">
    <property type="entry name" value="SUCCINATE DEHYDROGENASE CYTOCHROME B560 SUBUNIT"/>
    <property type="match status" value="1"/>
</dbReference>
<evidence type="ECO:0000256" key="3">
    <source>
        <dbReference type="ARBA" id="ARBA00022692"/>
    </source>
</evidence>
<evidence type="ECO:0000256" key="2">
    <source>
        <dbReference type="ARBA" id="ARBA00022617"/>
    </source>
</evidence>
<dbReference type="CDD" id="cd03499">
    <property type="entry name" value="SQR_TypeC_SdhC"/>
    <property type="match status" value="1"/>
</dbReference>
<evidence type="ECO:0000256" key="4">
    <source>
        <dbReference type="ARBA" id="ARBA00022723"/>
    </source>
</evidence>
<comment type="subcellular location">
    <subcellularLocation>
        <location evidence="1">Membrane</location>
        <topology evidence="1">Multi-pass membrane protein</topology>
    </subcellularLocation>
</comment>
<evidence type="ECO:0000256" key="9">
    <source>
        <dbReference type="SAM" id="Phobius"/>
    </source>
</evidence>
<dbReference type="InterPro" id="IPR000701">
    <property type="entry name" value="SuccDH_FuR_B_TM-su"/>
</dbReference>
<dbReference type="Pfam" id="PF01127">
    <property type="entry name" value="Sdh_cyt"/>
    <property type="match status" value="1"/>
</dbReference>
<dbReference type="InterPro" id="IPR034804">
    <property type="entry name" value="SQR/QFR_C/D"/>
</dbReference>
<dbReference type="GO" id="GO:0046872">
    <property type="term" value="F:metal ion binding"/>
    <property type="evidence" value="ECO:0007669"/>
    <property type="project" value="UniProtKB-KW"/>
</dbReference>
<dbReference type="SUPFAM" id="SSF81343">
    <property type="entry name" value="Fumarate reductase respiratory complex transmembrane subunits"/>
    <property type="match status" value="1"/>
</dbReference>
<keyword evidence="2 8" id="KW-0349">Heme</keyword>
<keyword evidence="4 8" id="KW-0479">Metal-binding</keyword>
<sequence>MFNRPISPHLTIYTPQVSSLLSIWHRITGILITGILITSLLVLQLILLTYSFKYSILISVVLILEYSWIVILLVFIYHLLNGLKHIIWDLGFFLNKNSLNLLFIIISGLLSLIFLLVIKI</sequence>
<dbReference type="PIRSF" id="PIRSF000178">
    <property type="entry name" value="SDH_cyt_b560"/>
    <property type="match status" value="1"/>
</dbReference>
<dbReference type="GO" id="GO:0005739">
    <property type="term" value="C:mitochondrion"/>
    <property type="evidence" value="ECO:0007669"/>
    <property type="project" value="GOC"/>
</dbReference>
<dbReference type="InterPro" id="IPR018495">
    <property type="entry name" value="Succ_DH_cyt_bsu_CS"/>
</dbReference>
<name>A0A345UBP2_9FLOR</name>
<feature type="transmembrane region" description="Helical" evidence="9">
    <location>
        <begin position="54"/>
        <end position="79"/>
    </location>
</feature>
<feature type="binding site" description="axial binding residue" evidence="8">
    <location>
        <position position="78"/>
    </location>
    <ligand>
        <name>heme</name>
        <dbReference type="ChEBI" id="CHEBI:30413"/>
        <note>ligand shared with second transmembrane subunit</note>
    </ligand>
    <ligandPart>
        <name>Fe</name>
        <dbReference type="ChEBI" id="CHEBI:18248"/>
    </ligandPart>
</feature>
<dbReference type="Gene3D" id="1.20.1300.10">
    <property type="entry name" value="Fumarate reductase/succinate dehydrogenase, transmembrane subunit"/>
    <property type="match status" value="1"/>
</dbReference>
<dbReference type="InterPro" id="IPR014314">
    <property type="entry name" value="Succ_DH_cytb556"/>
</dbReference>
<dbReference type="GO" id="GO:0006099">
    <property type="term" value="P:tricarboxylic acid cycle"/>
    <property type="evidence" value="ECO:0007669"/>
    <property type="project" value="InterPro"/>
</dbReference>
<dbReference type="GO" id="GO:0009055">
    <property type="term" value="F:electron transfer activity"/>
    <property type="evidence" value="ECO:0007669"/>
    <property type="project" value="InterPro"/>
</dbReference>
<dbReference type="RefSeq" id="YP_009511951.1">
    <property type="nucleotide sequence ID" value="NC_039152.1"/>
</dbReference>
<dbReference type="EMBL" id="MH396025">
    <property type="protein sequence ID" value="AXI97878.1"/>
    <property type="molecule type" value="Genomic_DNA"/>
</dbReference>
<keyword evidence="6 8" id="KW-0408">Iron</keyword>
<evidence type="ECO:0000256" key="7">
    <source>
        <dbReference type="ARBA" id="ARBA00023136"/>
    </source>
</evidence>
<keyword evidence="7 9" id="KW-0472">Membrane</keyword>
<evidence type="ECO:0000256" key="1">
    <source>
        <dbReference type="ARBA" id="ARBA00004141"/>
    </source>
</evidence>
<organism evidence="10">
    <name type="scientific">Melanthalia intermedia</name>
    <dbReference type="NCBI Taxonomy" id="172989"/>
    <lineage>
        <taxon>Eukaryota</taxon>
        <taxon>Rhodophyta</taxon>
        <taxon>Florideophyceae</taxon>
        <taxon>Rhodymeniophycidae</taxon>
        <taxon>Gracilariales</taxon>
        <taxon>Gracilariaceae</taxon>
        <taxon>Melanthalia</taxon>
    </lineage>
</organism>
<dbReference type="NCBIfam" id="TIGR02970">
    <property type="entry name" value="succ_dehyd_cytB"/>
    <property type="match status" value="1"/>
</dbReference>
<dbReference type="PROSITE" id="PS01000">
    <property type="entry name" value="SDH_CYT_1"/>
    <property type="match status" value="1"/>
</dbReference>
<dbReference type="GO" id="GO:0006121">
    <property type="term" value="P:mitochondrial electron transport, succinate to ubiquinone"/>
    <property type="evidence" value="ECO:0007669"/>
    <property type="project" value="TreeGrafter"/>
</dbReference>
<feature type="transmembrane region" description="Helical" evidence="9">
    <location>
        <begin position="99"/>
        <end position="118"/>
    </location>
</feature>
<dbReference type="GeneID" id="37624706"/>
<keyword evidence="10" id="KW-0496">Mitochondrion</keyword>